<feature type="compositionally biased region" description="Polar residues" evidence="9">
    <location>
        <begin position="974"/>
        <end position="990"/>
    </location>
</feature>
<dbReference type="PROSITE" id="PS50086">
    <property type="entry name" value="TBC_RABGAP"/>
    <property type="match status" value="1"/>
</dbReference>
<proteinExistence type="predicted"/>
<keyword evidence="7" id="KW-0206">Cytoskeleton</keyword>
<dbReference type="SUPFAM" id="SSF50978">
    <property type="entry name" value="WD40 repeat-like"/>
    <property type="match status" value="1"/>
</dbReference>
<dbReference type="EMBL" id="AYLP01000021">
    <property type="protein sequence ID" value="ESS68297.1"/>
    <property type="molecule type" value="Genomic_DNA"/>
</dbReference>
<dbReference type="SUPFAM" id="SSF47923">
    <property type="entry name" value="Ypt/Rab-GAP domain of gyp1p"/>
    <property type="match status" value="1"/>
</dbReference>
<evidence type="ECO:0000256" key="7">
    <source>
        <dbReference type="ARBA" id="ARBA00023212"/>
    </source>
</evidence>
<comment type="caution">
    <text evidence="11">The sequence shown here is derived from an EMBL/GenBank/DDBJ whole genome shotgun (WGS) entry which is preliminary data.</text>
</comment>
<keyword evidence="4" id="KW-0853">WD repeat</keyword>
<evidence type="ECO:0000313" key="12">
    <source>
        <dbReference type="Proteomes" id="UP000017861"/>
    </source>
</evidence>
<evidence type="ECO:0000256" key="9">
    <source>
        <dbReference type="SAM" id="MobiDB-lite"/>
    </source>
</evidence>
<dbReference type="Gene3D" id="1.10.472.80">
    <property type="entry name" value="Ypt/Rab-GAP domain of gyp1p, domain 3"/>
    <property type="match status" value="1"/>
</dbReference>
<dbReference type="Proteomes" id="UP000017861">
    <property type="component" value="Unassembled WGS sequence"/>
</dbReference>
<keyword evidence="3" id="KW-0963">Cytoplasm</keyword>
<feature type="region of interest" description="Disordered" evidence="9">
    <location>
        <begin position="959"/>
        <end position="994"/>
    </location>
</feature>
<dbReference type="PANTHER" id="PTHR19853:SF1">
    <property type="entry name" value="TBC1 DOMAIN FAMILY MEMBER 31"/>
    <property type="match status" value="1"/>
</dbReference>
<organism evidence="11 12">
    <name type="scientific">Trypanosoma cruzi Dm28c</name>
    <dbReference type="NCBI Taxonomy" id="1416333"/>
    <lineage>
        <taxon>Eukaryota</taxon>
        <taxon>Discoba</taxon>
        <taxon>Euglenozoa</taxon>
        <taxon>Kinetoplastea</taxon>
        <taxon>Metakinetoplastina</taxon>
        <taxon>Trypanosomatida</taxon>
        <taxon>Trypanosomatidae</taxon>
        <taxon>Trypanosoma</taxon>
        <taxon>Schizotrypanum</taxon>
    </lineage>
</organism>
<keyword evidence="5" id="KW-0677">Repeat</keyword>
<dbReference type="InterPro" id="IPR000195">
    <property type="entry name" value="Rab-GAP-TBC_dom"/>
</dbReference>
<sequence length="1072" mass="121289">MSVALDVNTVTAALWPTATGKVTRSTGQILEVTLVDRGAARFTHIVFDPSDETKFYASTSEAVVYVFSIRKNDVKLFAVLEHPVASMACCGNGVNPLFVCATEDLTLIWLDCNTSRILRREKTPHRYAIHMMHAPVGFGTPWLATISRDALVLWDATQMVCRVNSHITVVQMVHDFLSVHAEMNFLVTVEYSGVVKKWDPVALVPIKAVTIAMRPRAATACQTYVAVGMSDAIVGFLNTSDLSSICCVQISTAPAAARSLSIINDDLLACELTDGTIVFLFVRNYSVSFAMTAPCVGAMRRSPSSFSVSGPSFGVFLRGDHLSLFHLPTARQYYLRRTKWNGVDPNPTLPRQVYPFLHRGEYTRALAPTEWEQTDIGDTTLPRPTIQLSNKQVSKWAKVDLLRSSADAADKAVGGHICEYSHSQFVEPLKGRKKSEELEADVMNKEKELSQRPFLDRASRAANMQNLKRLLMRYGAFPDKYRSHIWRFLLELPERSFTAPQYTQLFSKGIHKCVSSLLKPFPLANKNMRAAMERVLSILAWHVPMFSVIHFLPMIVYPFLQLYGDDIQLTVEVVLVVLSNWGQEFFQYYPKHPVALTSLLNQLLRTEDLELHSYLEQCGVMVEEWAWEALKSLYTDILTSAAWLQVMDHAFFNRPLWFFLFYIRWLVNIREGLMKLHEHRELLAAFSEVHPIDINKVIAETYQLHERCPKGDLSRPYSVLHAFVDYAYPVEWKCNEANIARKLEDLQLPLQQEGKEKEICQQIHGIREQMAEAEVQEDVFFEKKRAEIAAQLNTANDSLINEVAHEKKNQRAREMKNMARIQVVEKHLQQADRLEALREELVSARVQIADLAHIREREAQHWRRAESLTEHEVRRLEEAARERLAKAKQAIEEEEKKSSLQSREGGDFSGHATPPTTTTRTAATDVARNPLRTSLNALQTPVEPSVSVQAYRMLQSSVTPAVKETLRPQKPQGERSTGGSTDGQPPNLSYSPGVASCGPLYDNLLDGGVPKCHSEKKRTRSVDIQSQKLRPLSDRDERSSAGTVLLRSRDPMAYKIPRPLQEKLDKKPKRGG</sequence>
<evidence type="ECO:0000256" key="3">
    <source>
        <dbReference type="ARBA" id="ARBA00022490"/>
    </source>
</evidence>
<evidence type="ECO:0000256" key="6">
    <source>
        <dbReference type="ARBA" id="ARBA00023054"/>
    </source>
</evidence>
<dbReference type="InterPro" id="IPR035969">
    <property type="entry name" value="Rab-GAP_TBC_sf"/>
</dbReference>
<evidence type="ECO:0000256" key="4">
    <source>
        <dbReference type="ARBA" id="ARBA00022574"/>
    </source>
</evidence>
<evidence type="ECO:0000256" key="8">
    <source>
        <dbReference type="ARBA" id="ARBA00023273"/>
    </source>
</evidence>
<name>V5BQ53_TRYCR</name>
<dbReference type="GO" id="GO:0005813">
    <property type="term" value="C:centrosome"/>
    <property type="evidence" value="ECO:0007669"/>
    <property type="project" value="UniProtKB-SubCell"/>
</dbReference>
<comment type="subcellular location">
    <subcellularLocation>
        <location evidence="1">Cell projection</location>
        <location evidence="1">Cilium</location>
    </subcellularLocation>
    <subcellularLocation>
        <location evidence="2">Cytoplasm</location>
        <location evidence="2">Cytoskeleton</location>
        <location evidence="2">Microtubule organizing center</location>
        <location evidence="2">Centrosome</location>
    </subcellularLocation>
</comment>
<dbReference type="PANTHER" id="PTHR19853">
    <property type="entry name" value="WD REPEAT CONTAINING PROTEIN 3 WDR3"/>
    <property type="match status" value="1"/>
</dbReference>
<feature type="compositionally biased region" description="Low complexity" evidence="9">
    <location>
        <begin position="912"/>
        <end position="924"/>
    </location>
</feature>
<evidence type="ECO:0000256" key="5">
    <source>
        <dbReference type="ARBA" id="ARBA00022737"/>
    </source>
</evidence>
<reference evidence="11 12" key="1">
    <citation type="journal article" date="2014" name="Genome Announc.">
        <title>Trypanosoma cruzi Clone Dm28c Draft Genome Sequence.</title>
        <authorList>
            <person name="Grisard E.C."/>
            <person name="Teixeira S.M."/>
            <person name="de Almeida L.G."/>
            <person name="Stoco P.H."/>
            <person name="Gerber A.L."/>
            <person name="Talavera-Lopez C."/>
            <person name="Lima O.C."/>
            <person name="Andersson B."/>
            <person name="de Vasconcelos A.T."/>
        </authorList>
    </citation>
    <scope>NUCLEOTIDE SEQUENCE [LARGE SCALE GENOMIC DNA]</scope>
    <source>
        <strain evidence="11 12">Dm28c</strain>
    </source>
</reference>
<feature type="compositionally biased region" description="Basic and acidic residues" evidence="9">
    <location>
        <begin position="886"/>
        <end position="898"/>
    </location>
</feature>
<dbReference type="VEuPathDB" id="TriTrypDB:TCDM_02863"/>
<dbReference type="InterPro" id="IPR015943">
    <property type="entry name" value="WD40/YVTN_repeat-like_dom_sf"/>
</dbReference>
<feature type="region of interest" description="Disordered" evidence="9">
    <location>
        <begin position="886"/>
        <end position="927"/>
    </location>
</feature>
<dbReference type="InterPro" id="IPR036322">
    <property type="entry name" value="WD40_repeat_dom_sf"/>
</dbReference>
<dbReference type="GO" id="GO:0036064">
    <property type="term" value="C:ciliary basal body"/>
    <property type="evidence" value="ECO:0007669"/>
    <property type="project" value="TreeGrafter"/>
</dbReference>
<dbReference type="AlphaFoldDB" id="V5BQ53"/>
<dbReference type="InterPro" id="IPR051570">
    <property type="entry name" value="TBC1_cilium_biogenesis"/>
</dbReference>
<protein>
    <recommendedName>
        <fullName evidence="10">Rab-GAP TBC domain-containing protein</fullName>
    </recommendedName>
</protein>
<evidence type="ECO:0000256" key="2">
    <source>
        <dbReference type="ARBA" id="ARBA00004300"/>
    </source>
</evidence>
<keyword evidence="8" id="KW-0966">Cell projection</keyword>
<feature type="domain" description="Rab-GAP TBC" evidence="10">
    <location>
        <begin position="476"/>
        <end position="654"/>
    </location>
</feature>
<feature type="region of interest" description="Disordered" evidence="9">
    <location>
        <begin position="1012"/>
        <end position="1072"/>
    </location>
</feature>
<keyword evidence="6" id="KW-0175">Coiled coil</keyword>
<gene>
    <name evidence="11" type="ORF">TCDM_02863</name>
</gene>
<dbReference type="GO" id="GO:0060271">
    <property type="term" value="P:cilium assembly"/>
    <property type="evidence" value="ECO:0007669"/>
    <property type="project" value="TreeGrafter"/>
</dbReference>
<evidence type="ECO:0000256" key="1">
    <source>
        <dbReference type="ARBA" id="ARBA00004138"/>
    </source>
</evidence>
<dbReference type="OrthoDB" id="5578278at2759"/>
<accession>V5BQ53</accession>
<evidence type="ECO:0000313" key="11">
    <source>
        <dbReference type="EMBL" id="ESS68297.1"/>
    </source>
</evidence>
<dbReference type="Gene3D" id="2.130.10.10">
    <property type="entry name" value="YVTN repeat-like/Quinoprotein amine dehydrogenase"/>
    <property type="match status" value="1"/>
</dbReference>
<evidence type="ECO:0000259" key="10">
    <source>
        <dbReference type="PROSITE" id="PS50086"/>
    </source>
</evidence>